<sequence length="173" mass="19686">MQGFGADPPSILCSTGLSCEEKVIQTSDLQKRGTAFFGKLARHRYSYLYENGTLIDQFLEVFTMSGINENAQRKGDFYYRDGFRHHLAQEMGLTAFTEKGKMVGAGILYYPCDLPKSVKDCSKRAYFTIYVKDISKKDEIVTNMKAWVNGIMKLESFESDHIHLEKVDVITLP</sequence>
<organism evidence="1 2">
    <name type="scientific">Entomobacter blattae</name>
    <dbReference type="NCBI Taxonomy" id="2762277"/>
    <lineage>
        <taxon>Bacteria</taxon>
        <taxon>Pseudomonadati</taxon>
        <taxon>Pseudomonadota</taxon>
        <taxon>Alphaproteobacteria</taxon>
        <taxon>Acetobacterales</taxon>
        <taxon>Acetobacteraceae</taxon>
        <taxon>Entomobacter</taxon>
    </lineage>
</organism>
<dbReference type="AlphaFoldDB" id="A0A7H1NS84"/>
<dbReference type="RefSeq" id="WP_203412893.1">
    <property type="nucleotide sequence ID" value="NZ_CP060244.1"/>
</dbReference>
<dbReference type="EMBL" id="CP060244">
    <property type="protein sequence ID" value="QNT78644.1"/>
    <property type="molecule type" value="Genomic_DNA"/>
</dbReference>
<dbReference type="KEGG" id="ebla:JGUZn3_14190"/>
<proteinExistence type="predicted"/>
<evidence type="ECO:0000313" key="2">
    <source>
        <dbReference type="Proteomes" id="UP000516349"/>
    </source>
</evidence>
<protein>
    <submittedName>
        <fullName evidence="1">Uncharacterized protein</fullName>
    </submittedName>
</protein>
<dbReference type="Proteomes" id="UP000516349">
    <property type="component" value="Chromosome"/>
</dbReference>
<gene>
    <name evidence="1" type="ORF">JGUZn3_14190</name>
</gene>
<name>A0A7H1NS84_9PROT</name>
<accession>A0A7H1NS84</accession>
<reference evidence="1 2" key="1">
    <citation type="submission" date="2020-08" db="EMBL/GenBank/DDBJ databases">
        <title>Complete genome sequence of Entomobacter blattae G55GP.</title>
        <authorList>
            <person name="Poehlein A."/>
            <person name="Guzman J."/>
            <person name="Daniel R."/>
            <person name="Vilcinskas A."/>
        </authorList>
    </citation>
    <scope>NUCLEOTIDE SEQUENCE [LARGE SCALE GENOMIC DNA]</scope>
    <source>
        <strain evidence="1 2">G55GP</strain>
    </source>
</reference>
<evidence type="ECO:0000313" key="1">
    <source>
        <dbReference type="EMBL" id="QNT78644.1"/>
    </source>
</evidence>
<keyword evidence="2" id="KW-1185">Reference proteome</keyword>